<dbReference type="Pfam" id="PF05978">
    <property type="entry name" value="UNC-93"/>
    <property type="match status" value="1"/>
</dbReference>
<reference evidence="6 7" key="1">
    <citation type="submission" date="2023-04" db="EMBL/GenBank/DDBJ databases">
        <title>Genome of Basidiobolus ranarum AG-B5.</title>
        <authorList>
            <person name="Stajich J.E."/>
            <person name="Carter-House D."/>
            <person name="Gryganskyi A."/>
        </authorList>
    </citation>
    <scope>NUCLEOTIDE SEQUENCE [LARGE SCALE GENOMIC DNA]</scope>
    <source>
        <strain evidence="6 7">AG-B5</strain>
    </source>
</reference>
<keyword evidence="3 5" id="KW-1133">Transmembrane helix</keyword>
<organism evidence="6 7">
    <name type="scientific">Basidiobolus ranarum</name>
    <dbReference type="NCBI Taxonomy" id="34480"/>
    <lineage>
        <taxon>Eukaryota</taxon>
        <taxon>Fungi</taxon>
        <taxon>Fungi incertae sedis</taxon>
        <taxon>Zoopagomycota</taxon>
        <taxon>Entomophthoromycotina</taxon>
        <taxon>Basidiobolomycetes</taxon>
        <taxon>Basidiobolales</taxon>
        <taxon>Basidiobolaceae</taxon>
        <taxon>Basidiobolus</taxon>
    </lineage>
</organism>
<evidence type="ECO:0000313" key="6">
    <source>
        <dbReference type="EMBL" id="KAK9688160.1"/>
    </source>
</evidence>
<comment type="caution">
    <text evidence="6">The sequence shown here is derived from an EMBL/GenBank/DDBJ whole genome shotgun (WGS) entry which is preliminary data.</text>
</comment>
<feature type="transmembrane region" description="Helical" evidence="5">
    <location>
        <begin position="239"/>
        <end position="259"/>
    </location>
</feature>
<dbReference type="EMBL" id="JASJQH010008542">
    <property type="protein sequence ID" value="KAK9688160.1"/>
    <property type="molecule type" value="Genomic_DNA"/>
</dbReference>
<dbReference type="InterPro" id="IPR010291">
    <property type="entry name" value="Ion_channel_UNC-93"/>
</dbReference>
<feature type="transmembrane region" description="Helical" evidence="5">
    <location>
        <begin position="279"/>
        <end position="303"/>
    </location>
</feature>
<keyword evidence="2 5" id="KW-0812">Transmembrane</keyword>
<feature type="transmembrane region" description="Helical" evidence="5">
    <location>
        <begin position="117"/>
        <end position="137"/>
    </location>
</feature>
<protein>
    <submittedName>
        <fullName evidence="6">Uncharacterized protein</fullName>
    </submittedName>
</protein>
<feature type="transmembrane region" description="Helical" evidence="5">
    <location>
        <begin position="48"/>
        <end position="68"/>
    </location>
</feature>
<keyword evidence="7" id="KW-1185">Reference proteome</keyword>
<evidence type="ECO:0000256" key="1">
    <source>
        <dbReference type="ARBA" id="ARBA00004141"/>
    </source>
</evidence>
<dbReference type="SUPFAM" id="SSF103473">
    <property type="entry name" value="MFS general substrate transporter"/>
    <property type="match status" value="1"/>
</dbReference>
<dbReference type="InterPro" id="IPR051617">
    <property type="entry name" value="UNC-93-like_regulator"/>
</dbReference>
<comment type="subcellular location">
    <subcellularLocation>
        <location evidence="1">Membrane</location>
        <topology evidence="1">Multi-pass membrane protein</topology>
    </subcellularLocation>
</comment>
<evidence type="ECO:0000256" key="2">
    <source>
        <dbReference type="ARBA" id="ARBA00022692"/>
    </source>
</evidence>
<feature type="transmembrane region" description="Helical" evidence="5">
    <location>
        <begin position="210"/>
        <end position="227"/>
    </location>
</feature>
<feature type="transmembrane region" description="Helical" evidence="5">
    <location>
        <begin position="75"/>
        <end position="97"/>
    </location>
</feature>
<evidence type="ECO:0000256" key="3">
    <source>
        <dbReference type="ARBA" id="ARBA00022989"/>
    </source>
</evidence>
<name>A0ABR2VPE6_9FUNG</name>
<dbReference type="PANTHER" id="PTHR23294">
    <property type="entry name" value="ET TRANSLATION PRODUCT-RELATED"/>
    <property type="match status" value="1"/>
</dbReference>
<dbReference type="InterPro" id="IPR036259">
    <property type="entry name" value="MFS_trans_sf"/>
</dbReference>
<keyword evidence="4 5" id="KW-0472">Membrane</keyword>
<feature type="transmembrane region" description="Helical" evidence="5">
    <location>
        <begin position="24"/>
        <end position="42"/>
    </location>
</feature>
<evidence type="ECO:0000313" key="7">
    <source>
        <dbReference type="Proteomes" id="UP001479436"/>
    </source>
</evidence>
<dbReference type="Proteomes" id="UP001479436">
    <property type="component" value="Unassembled WGS sequence"/>
</dbReference>
<gene>
    <name evidence="6" type="ORF">K7432_014503</name>
</gene>
<evidence type="ECO:0000256" key="4">
    <source>
        <dbReference type="ARBA" id="ARBA00023136"/>
    </source>
</evidence>
<dbReference type="PANTHER" id="PTHR23294:SF59">
    <property type="entry name" value="UNC93-LIKE PROTEIN C922.05C"/>
    <property type="match status" value="1"/>
</dbReference>
<proteinExistence type="predicted"/>
<sequence>MYNGINALGVGGQMDDSTSKNGNVAIYACFAVFSVFGGAIYNILGARLTVVCGGLTYALYSGSLVYYGSTKNPTFVIIASAILDVGAGIFGTAQGIVMMSYPAEDQKGRAVSAISTATYYVLMVLMIIGALLGFGIVPPEKVVRNDGSRVEVAKFKNVGSEILGILKFFTNKNMLLLLPLFVSSNWFYSYQFGGVNEVLFNVRTCSFNSAFYWVGQVVGAYGMGILLDNTRINRHTRSIYGLAVVAFLNTVAWGSGLVSQLNCTRESHPKDIDFLNGPGYGSLFVLFVCYGLCEAVLQTYAYWLMGALSNDSHVLAHYTGFYNGV</sequence>
<accession>A0ABR2VPE6</accession>
<feature type="transmembrane region" description="Helical" evidence="5">
    <location>
        <begin position="174"/>
        <end position="190"/>
    </location>
</feature>
<evidence type="ECO:0000256" key="5">
    <source>
        <dbReference type="SAM" id="Phobius"/>
    </source>
</evidence>
<dbReference type="Gene3D" id="1.20.1250.20">
    <property type="entry name" value="MFS general substrate transporter like domains"/>
    <property type="match status" value="1"/>
</dbReference>